<comment type="pathway">
    <text evidence="2">Cofactor biosynthesis; tetrahydrofolate biosynthesis; 2-amino-4-hydroxy-6-hydroxymethyl-7,8-dihydropteridine diphosphate from 7,8-dihydroneopterin triphosphate: step 4/4.</text>
</comment>
<dbReference type="InterPro" id="IPR035907">
    <property type="entry name" value="Hppk_sf"/>
</dbReference>
<dbReference type="SUPFAM" id="SSF55083">
    <property type="entry name" value="6-hydroxymethyl-7,8-dihydropterin pyrophosphokinase, HPPK"/>
    <property type="match status" value="1"/>
</dbReference>
<comment type="similarity">
    <text evidence="3">In the N-terminal section; belongs to the DHNA family.</text>
</comment>
<dbReference type="OrthoDB" id="9808041at2"/>
<keyword evidence="9" id="KW-0456">Lyase</keyword>
<sequence length="279" mass="31153">MGQIQIKRMQFYTFNGVLPEENKLGQRLELDAQFEVPFEQTGIQDDLAQTVSYAAVYDAVTTIVQQHQFKLIESLVNLIGQSLLAQFPLIQQVKLTLRKYGAPIAGIMDYVGVSTTLVRHHVYLSIGANLGAPQAALRQAVKLLAETATIQVTQVSHFYRTAPVGGVEQPDFYNQAVALTTTLSPADLLARLQAIEQAGQRKRNVHWGPRTIDLDILMYDDQQLQTTTLTIPHPEMQRRAFVLAPMVEITTGPLQQRCQTWLQALGTSQRIEKIEGDQA</sequence>
<dbReference type="Pfam" id="PF02152">
    <property type="entry name" value="FolB"/>
    <property type="match status" value="1"/>
</dbReference>
<accession>A0A0R1H1G6</accession>
<proteinExistence type="inferred from homology"/>
<evidence type="ECO:0000256" key="1">
    <source>
        <dbReference type="ARBA" id="ARBA00000198"/>
    </source>
</evidence>
<dbReference type="InterPro" id="IPR000550">
    <property type="entry name" value="Hppk"/>
</dbReference>
<dbReference type="GO" id="GO:0016301">
    <property type="term" value="F:kinase activity"/>
    <property type="evidence" value="ECO:0007669"/>
    <property type="project" value="UniProtKB-KW"/>
</dbReference>
<dbReference type="Gene3D" id="3.30.1130.10">
    <property type="match status" value="1"/>
</dbReference>
<evidence type="ECO:0000256" key="8">
    <source>
        <dbReference type="ARBA" id="ARBA00022909"/>
    </source>
</evidence>
<organism evidence="11 12">
    <name type="scientific">Loigolactobacillus bifermentans DSM 20003</name>
    <dbReference type="NCBI Taxonomy" id="1423726"/>
    <lineage>
        <taxon>Bacteria</taxon>
        <taxon>Bacillati</taxon>
        <taxon>Bacillota</taxon>
        <taxon>Bacilli</taxon>
        <taxon>Lactobacillales</taxon>
        <taxon>Lactobacillaceae</taxon>
        <taxon>Loigolactobacillus</taxon>
    </lineage>
</organism>
<dbReference type="NCBIfam" id="TIGR00526">
    <property type="entry name" value="folB_dom"/>
    <property type="match status" value="1"/>
</dbReference>
<evidence type="ECO:0000256" key="3">
    <source>
        <dbReference type="ARBA" id="ARBA00009640"/>
    </source>
</evidence>
<comment type="similarity">
    <text evidence="9">Belongs to the DHNA family.</text>
</comment>
<evidence type="ECO:0000256" key="7">
    <source>
        <dbReference type="ARBA" id="ARBA00022840"/>
    </source>
</evidence>
<dbReference type="AlphaFoldDB" id="A0A0R1H1G6"/>
<dbReference type="PANTHER" id="PTHR43071:SF1">
    <property type="entry name" value="2-AMINO-4-HYDROXY-6-HYDROXYMETHYLDIHYDROPTERIDINE PYROPHOSPHOKINASE"/>
    <property type="match status" value="1"/>
</dbReference>
<dbReference type="GO" id="GO:0003848">
    <property type="term" value="F:2-amino-4-hydroxy-6-hydroxymethyldihydropteridine diphosphokinase activity"/>
    <property type="evidence" value="ECO:0007669"/>
    <property type="project" value="UniProtKB-EC"/>
</dbReference>
<dbReference type="NCBIfam" id="TIGR01498">
    <property type="entry name" value="folK"/>
    <property type="match status" value="1"/>
</dbReference>
<dbReference type="UniPathway" id="UPA00077">
    <property type="reaction ID" value="UER00154"/>
</dbReference>
<comment type="caution">
    <text evidence="11">The sequence shown here is derived from an EMBL/GenBank/DDBJ whole genome shotgun (WGS) entry which is preliminary data.</text>
</comment>
<comment type="catalytic activity">
    <reaction evidence="1">
        <text>6-hydroxymethyl-7,8-dihydropterin + ATP = (7,8-dihydropterin-6-yl)methyl diphosphate + AMP + H(+)</text>
        <dbReference type="Rhea" id="RHEA:11412"/>
        <dbReference type="ChEBI" id="CHEBI:15378"/>
        <dbReference type="ChEBI" id="CHEBI:30616"/>
        <dbReference type="ChEBI" id="CHEBI:44841"/>
        <dbReference type="ChEBI" id="CHEBI:72950"/>
        <dbReference type="ChEBI" id="CHEBI:456215"/>
        <dbReference type="EC" id="2.7.6.3"/>
    </reaction>
</comment>
<dbReference type="InterPro" id="IPR043133">
    <property type="entry name" value="GTP-CH-I_C/QueF"/>
</dbReference>
<dbReference type="Proteomes" id="UP000051461">
    <property type="component" value="Unassembled WGS sequence"/>
</dbReference>
<evidence type="ECO:0000256" key="4">
    <source>
        <dbReference type="ARBA" id="ARBA00022679"/>
    </source>
</evidence>
<reference evidence="11 12" key="1">
    <citation type="journal article" date="2015" name="Genome Announc.">
        <title>Expanding the biotechnology potential of lactobacilli through comparative genomics of 213 strains and associated genera.</title>
        <authorList>
            <person name="Sun Z."/>
            <person name="Harris H.M."/>
            <person name="McCann A."/>
            <person name="Guo C."/>
            <person name="Argimon S."/>
            <person name="Zhang W."/>
            <person name="Yang X."/>
            <person name="Jeffery I.B."/>
            <person name="Cooney J.C."/>
            <person name="Kagawa T.F."/>
            <person name="Liu W."/>
            <person name="Song Y."/>
            <person name="Salvetti E."/>
            <person name="Wrobel A."/>
            <person name="Rasinkangas P."/>
            <person name="Parkhill J."/>
            <person name="Rea M.C."/>
            <person name="O'Sullivan O."/>
            <person name="Ritari J."/>
            <person name="Douillard F.P."/>
            <person name="Paul Ross R."/>
            <person name="Yang R."/>
            <person name="Briner A.E."/>
            <person name="Felis G.E."/>
            <person name="de Vos W.M."/>
            <person name="Barrangou R."/>
            <person name="Klaenhammer T.R."/>
            <person name="Caufield P.W."/>
            <person name="Cui Y."/>
            <person name="Zhang H."/>
            <person name="O'Toole P.W."/>
        </authorList>
    </citation>
    <scope>NUCLEOTIDE SEQUENCE [LARGE SCALE GENOMIC DNA]</scope>
    <source>
        <strain evidence="11 12">DSM 20003</strain>
    </source>
</reference>
<evidence type="ECO:0000256" key="9">
    <source>
        <dbReference type="RuleBase" id="RU362079"/>
    </source>
</evidence>
<dbReference type="GO" id="GO:0005524">
    <property type="term" value="F:ATP binding"/>
    <property type="evidence" value="ECO:0007669"/>
    <property type="project" value="UniProtKB-KW"/>
</dbReference>
<keyword evidence="5" id="KW-0547">Nucleotide-binding</keyword>
<dbReference type="SUPFAM" id="SSF55620">
    <property type="entry name" value="Tetrahydrobiopterin biosynthesis enzymes-like"/>
    <property type="match status" value="1"/>
</dbReference>
<keyword evidence="7" id="KW-0067">ATP-binding</keyword>
<comment type="catalytic activity">
    <reaction evidence="9">
        <text>7,8-dihydroneopterin = 6-hydroxymethyl-7,8-dihydropterin + glycolaldehyde</text>
        <dbReference type="Rhea" id="RHEA:10540"/>
        <dbReference type="ChEBI" id="CHEBI:17001"/>
        <dbReference type="ChEBI" id="CHEBI:17071"/>
        <dbReference type="ChEBI" id="CHEBI:44841"/>
        <dbReference type="EC" id="4.1.2.25"/>
    </reaction>
</comment>
<dbReference type="SMART" id="SM00905">
    <property type="entry name" value="FolB"/>
    <property type="match status" value="1"/>
</dbReference>
<dbReference type="GO" id="GO:0046656">
    <property type="term" value="P:folic acid biosynthetic process"/>
    <property type="evidence" value="ECO:0007669"/>
    <property type="project" value="UniProtKB-UniRule"/>
</dbReference>
<dbReference type="CDD" id="cd00534">
    <property type="entry name" value="DHNA_DHNTPE"/>
    <property type="match status" value="1"/>
</dbReference>
<dbReference type="STRING" id="1423726.FC07_GL001116"/>
<dbReference type="EC" id="4.1.2.25" evidence="9"/>
<dbReference type="InterPro" id="IPR006156">
    <property type="entry name" value="Dihydroneopterin_aldolase"/>
</dbReference>
<evidence type="ECO:0000259" key="10">
    <source>
        <dbReference type="PROSITE" id="PS00794"/>
    </source>
</evidence>
<dbReference type="PATRIC" id="fig|1423726.3.peg.1156"/>
<evidence type="ECO:0000256" key="2">
    <source>
        <dbReference type="ARBA" id="ARBA00005051"/>
    </source>
</evidence>
<feature type="domain" description="7,8-dihydro-6-hydroxymethylpterin-pyrophosphokinase" evidence="10">
    <location>
        <begin position="206"/>
        <end position="217"/>
    </location>
</feature>
<dbReference type="PANTHER" id="PTHR43071">
    <property type="entry name" value="2-AMINO-4-HYDROXY-6-HYDROXYMETHYLDIHYDROPTERIDINE PYROPHOSPHOKINASE"/>
    <property type="match status" value="1"/>
</dbReference>
<dbReference type="GO" id="GO:0046654">
    <property type="term" value="P:tetrahydrofolate biosynthetic process"/>
    <property type="evidence" value="ECO:0007669"/>
    <property type="project" value="UniProtKB-UniRule"/>
</dbReference>
<dbReference type="Pfam" id="PF01288">
    <property type="entry name" value="HPPK"/>
    <property type="match status" value="1"/>
</dbReference>
<keyword evidence="8 9" id="KW-0289">Folate biosynthesis</keyword>
<comment type="pathway">
    <text evidence="9">Cofactor biosynthesis; tetrahydrofolate biosynthesis; 2-amino-4-hydroxy-6-hydroxymethyl-7,8-dihydropteridine diphosphate from 7,8-dihydroneopterin triphosphate: step 3/4.</text>
</comment>
<dbReference type="CDD" id="cd00483">
    <property type="entry name" value="HPPK"/>
    <property type="match status" value="1"/>
</dbReference>
<comment type="function">
    <text evidence="9">Catalyzes the conversion of 7,8-dihydroneopterin to 6-hydroxymethyl-7,8-dihydropterin.</text>
</comment>
<keyword evidence="6 11" id="KW-0418">Kinase</keyword>
<evidence type="ECO:0000256" key="6">
    <source>
        <dbReference type="ARBA" id="ARBA00022777"/>
    </source>
</evidence>
<dbReference type="NCBIfam" id="TIGR00525">
    <property type="entry name" value="folB"/>
    <property type="match status" value="1"/>
</dbReference>
<dbReference type="GO" id="GO:0004150">
    <property type="term" value="F:dihydroneopterin aldolase activity"/>
    <property type="evidence" value="ECO:0007669"/>
    <property type="project" value="UniProtKB-UniRule"/>
</dbReference>
<keyword evidence="4" id="KW-0808">Transferase</keyword>
<dbReference type="PROSITE" id="PS00794">
    <property type="entry name" value="HPPK"/>
    <property type="match status" value="1"/>
</dbReference>
<evidence type="ECO:0000256" key="5">
    <source>
        <dbReference type="ARBA" id="ARBA00022741"/>
    </source>
</evidence>
<dbReference type="RefSeq" id="WP_057903770.1">
    <property type="nucleotide sequence ID" value="NZ_AZDA01000018.1"/>
</dbReference>
<keyword evidence="12" id="KW-1185">Reference proteome</keyword>
<evidence type="ECO:0000313" key="11">
    <source>
        <dbReference type="EMBL" id="KRK40255.1"/>
    </source>
</evidence>
<evidence type="ECO:0000313" key="12">
    <source>
        <dbReference type="Proteomes" id="UP000051461"/>
    </source>
</evidence>
<gene>
    <name evidence="11" type="ORF">FC07_GL001116</name>
</gene>
<protein>
    <recommendedName>
        <fullName evidence="9">Bifunctional folate synthesis protein</fullName>
    </recommendedName>
    <domain>
        <recommendedName>
            <fullName evidence="9">Dihydroneopterin aldolase</fullName>
            <shortName evidence="9">DHNA</shortName>
            <ecNumber evidence="9">4.1.2.25</ecNumber>
        </recommendedName>
        <alternativeName>
            <fullName evidence="9">7,8-dihydroneopterin aldolase</fullName>
        </alternativeName>
    </domain>
    <domain>
        <recommendedName>
            <fullName evidence="9">2-amino-4-hydroxy-6-hydroxymethyldihydropteridine pyrophosphokinase</fullName>
            <ecNumber evidence="9">2.7.6.3</ecNumber>
        </recommendedName>
        <alternativeName>
            <fullName evidence="9">6-hydroxymethyl-7,8-dihydropterin pyrophosphokinase</fullName>
            <shortName evidence="9">PPPK</shortName>
        </alternativeName>
        <alternativeName>
            <fullName evidence="9">7,8-dihydro-6-hydroxymethylpterin pyrophosphokinase</fullName>
            <shortName evidence="9">HPPK</shortName>
        </alternativeName>
    </domain>
</protein>
<dbReference type="Gene3D" id="3.30.70.560">
    <property type="entry name" value="7,8-Dihydro-6-hydroxymethylpterin-pyrophosphokinase HPPK"/>
    <property type="match status" value="1"/>
</dbReference>
<name>A0A0R1H1G6_9LACO</name>
<dbReference type="EMBL" id="AZDA01000018">
    <property type="protein sequence ID" value="KRK40255.1"/>
    <property type="molecule type" value="Genomic_DNA"/>
</dbReference>
<dbReference type="InterPro" id="IPR006157">
    <property type="entry name" value="FolB_dom"/>
</dbReference>
<dbReference type="EC" id="2.7.6.3" evidence="9"/>